<organism evidence="7 8">
    <name type="scientific">Senna tora</name>
    <dbReference type="NCBI Taxonomy" id="362788"/>
    <lineage>
        <taxon>Eukaryota</taxon>
        <taxon>Viridiplantae</taxon>
        <taxon>Streptophyta</taxon>
        <taxon>Embryophyta</taxon>
        <taxon>Tracheophyta</taxon>
        <taxon>Spermatophyta</taxon>
        <taxon>Magnoliopsida</taxon>
        <taxon>eudicotyledons</taxon>
        <taxon>Gunneridae</taxon>
        <taxon>Pentapetalae</taxon>
        <taxon>rosids</taxon>
        <taxon>fabids</taxon>
        <taxon>Fabales</taxon>
        <taxon>Fabaceae</taxon>
        <taxon>Caesalpinioideae</taxon>
        <taxon>Cassia clade</taxon>
        <taxon>Senna</taxon>
    </lineage>
</organism>
<dbReference type="CDD" id="cd00275">
    <property type="entry name" value="C2_PLC_like"/>
    <property type="match status" value="1"/>
</dbReference>
<dbReference type="Gene3D" id="3.20.20.190">
    <property type="entry name" value="Phosphatidylinositol (PI) phosphodiesterase"/>
    <property type="match status" value="2"/>
</dbReference>
<dbReference type="Pfam" id="PF00168">
    <property type="entry name" value="C2"/>
    <property type="match status" value="1"/>
</dbReference>
<dbReference type="InterPro" id="IPR035892">
    <property type="entry name" value="C2_domain_sf"/>
</dbReference>
<evidence type="ECO:0000313" key="8">
    <source>
        <dbReference type="Proteomes" id="UP000634136"/>
    </source>
</evidence>
<dbReference type="Pfam" id="PF00388">
    <property type="entry name" value="PI-PLC-X"/>
    <property type="match status" value="2"/>
</dbReference>
<dbReference type="PRINTS" id="PR00390">
    <property type="entry name" value="PHPHLIPASEC"/>
</dbReference>
<dbReference type="SUPFAM" id="SSF47473">
    <property type="entry name" value="EF-hand"/>
    <property type="match status" value="1"/>
</dbReference>
<dbReference type="PROSITE" id="PS50007">
    <property type="entry name" value="PIPLC_X_DOMAIN"/>
    <property type="match status" value="1"/>
</dbReference>
<evidence type="ECO:0000256" key="3">
    <source>
        <dbReference type="ARBA" id="ARBA00023224"/>
    </source>
</evidence>
<accession>A0A834T8L1</accession>
<dbReference type="InterPro" id="IPR015359">
    <property type="entry name" value="PLC_EF-hand-like"/>
</dbReference>
<dbReference type="Gene3D" id="1.10.238.10">
    <property type="entry name" value="EF-hand"/>
    <property type="match status" value="1"/>
</dbReference>
<dbReference type="PROSITE" id="PS50008">
    <property type="entry name" value="PIPLC_Y_DOMAIN"/>
    <property type="match status" value="1"/>
</dbReference>
<protein>
    <recommendedName>
        <fullName evidence="4">Phosphoinositide phospholipase C</fullName>
        <ecNumber evidence="4">3.1.4.11</ecNumber>
    </recommendedName>
</protein>
<dbReference type="GO" id="GO:0051209">
    <property type="term" value="P:release of sequestered calcium ion into cytosol"/>
    <property type="evidence" value="ECO:0007669"/>
    <property type="project" value="TreeGrafter"/>
</dbReference>
<keyword evidence="4" id="KW-0443">Lipid metabolism</keyword>
<comment type="caution">
    <text evidence="7">The sequence shown here is derived from an EMBL/GenBank/DDBJ whole genome shotgun (WGS) entry which is preliminary data.</text>
</comment>
<dbReference type="GO" id="GO:0048015">
    <property type="term" value="P:phosphatidylinositol-mediated signaling"/>
    <property type="evidence" value="ECO:0007669"/>
    <property type="project" value="TreeGrafter"/>
</dbReference>
<dbReference type="GO" id="GO:0016042">
    <property type="term" value="P:lipid catabolic process"/>
    <property type="evidence" value="ECO:0007669"/>
    <property type="project" value="UniProtKB-KW"/>
</dbReference>
<dbReference type="SUPFAM" id="SSF49562">
    <property type="entry name" value="C2 domain (Calcium/lipid-binding domain, CaLB)"/>
    <property type="match status" value="1"/>
</dbReference>
<dbReference type="AlphaFoldDB" id="A0A834T8L1"/>
<dbReference type="EMBL" id="JAAIUW010000009">
    <property type="protein sequence ID" value="KAF7816106.1"/>
    <property type="molecule type" value="Genomic_DNA"/>
</dbReference>
<dbReference type="Proteomes" id="UP000634136">
    <property type="component" value="Unassembled WGS sequence"/>
</dbReference>
<dbReference type="InterPro" id="IPR001711">
    <property type="entry name" value="PLipase_C_Pinositol-sp_Y"/>
</dbReference>
<evidence type="ECO:0000256" key="1">
    <source>
        <dbReference type="ARBA" id="ARBA00001195"/>
    </source>
</evidence>
<proteinExistence type="predicted"/>
<dbReference type="OrthoDB" id="269822at2759"/>
<comment type="catalytic activity">
    <reaction evidence="1 4">
        <text>a 1,2-diacyl-sn-glycero-3-phospho-(1D-myo-inositol-4,5-bisphosphate) + H2O = 1D-myo-inositol 1,4,5-trisphosphate + a 1,2-diacyl-sn-glycerol + H(+)</text>
        <dbReference type="Rhea" id="RHEA:33179"/>
        <dbReference type="ChEBI" id="CHEBI:15377"/>
        <dbReference type="ChEBI" id="CHEBI:15378"/>
        <dbReference type="ChEBI" id="CHEBI:17815"/>
        <dbReference type="ChEBI" id="CHEBI:58456"/>
        <dbReference type="ChEBI" id="CHEBI:203600"/>
        <dbReference type="EC" id="3.1.4.11"/>
    </reaction>
</comment>
<dbReference type="SMART" id="SM00148">
    <property type="entry name" value="PLCXc"/>
    <property type="match status" value="1"/>
</dbReference>
<dbReference type="SMART" id="SM00149">
    <property type="entry name" value="PLCYc"/>
    <property type="match status" value="1"/>
</dbReference>
<keyword evidence="4" id="KW-0378">Hydrolase</keyword>
<dbReference type="InterPro" id="IPR017946">
    <property type="entry name" value="PLC-like_Pdiesterase_TIM-brl"/>
</dbReference>
<dbReference type="InterPro" id="IPR011992">
    <property type="entry name" value="EF-hand-dom_pair"/>
</dbReference>
<name>A0A834T8L1_9FABA</name>
<dbReference type="PANTHER" id="PTHR10336:SF105">
    <property type="entry name" value="PHOSPHOINOSITIDE PHOSPHOLIPASE C 1"/>
    <property type="match status" value="1"/>
</dbReference>
<dbReference type="InterPro" id="IPR001192">
    <property type="entry name" value="PI-PLC_fam"/>
</dbReference>
<dbReference type="GO" id="GO:0004435">
    <property type="term" value="F:phosphatidylinositol-4,5-bisphosphate phospholipase C activity"/>
    <property type="evidence" value="ECO:0007669"/>
    <property type="project" value="UniProtKB-EC"/>
</dbReference>
<dbReference type="InterPro" id="IPR000008">
    <property type="entry name" value="C2_dom"/>
</dbReference>
<gene>
    <name evidence="7" type="ORF">G2W53_030075</name>
</gene>
<evidence type="ECO:0000313" key="7">
    <source>
        <dbReference type="EMBL" id="KAF7816106.1"/>
    </source>
</evidence>
<dbReference type="SMART" id="SM00239">
    <property type="entry name" value="C2"/>
    <property type="match status" value="1"/>
</dbReference>
<keyword evidence="4" id="KW-0442">Lipid degradation</keyword>
<dbReference type="PROSITE" id="PS50004">
    <property type="entry name" value="C2"/>
    <property type="match status" value="1"/>
</dbReference>
<keyword evidence="3" id="KW-0807">Transducer</keyword>
<evidence type="ECO:0000259" key="5">
    <source>
        <dbReference type="PROSITE" id="PS50004"/>
    </source>
</evidence>
<dbReference type="Pfam" id="PF00387">
    <property type="entry name" value="PI-PLC-Y"/>
    <property type="match status" value="1"/>
</dbReference>
<dbReference type="EC" id="3.1.4.11" evidence="4"/>
<comment type="subcellular location">
    <subcellularLocation>
        <location evidence="2">Cell membrane</location>
        <topology evidence="2">Peripheral membrane protein</topology>
    </subcellularLocation>
</comment>
<reference evidence="7" key="1">
    <citation type="submission" date="2020-09" db="EMBL/GenBank/DDBJ databases">
        <title>Genome-Enabled Discovery of Anthraquinone Biosynthesis in Senna tora.</title>
        <authorList>
            <person name="Kang S.-H."/>
            <person name="Pandey R.P."/>
            <person name="Lee C.-M."/>
            <person name="Sim J.-S."/>
            <person name="Jeong J.-T."/>
            <person name="Choi B.-S."/>
            <person name="Jung M."/>
            <person name="Ginzburg D."/>
            <person name="Zhao K."/>
            <person name="Won S.Y."/>
            <person name="Oh T.-J."/>
            <person name="Yu Y."/>
            <person name="Kim N.-H."/>
            <person name="Lee O.R."/>
            <person name="Lee T.-H."/>
            <person name="Bashyal P."/>
            <person name="Kim T.-S."/>
            <person name="Lee W.-H."/>
            <person name="Kawkins C."/>
            <person name="Kim C.-K."/>
            <person name="Kim J.S."/>
            <person name="Ahn B.O."/>
            <person name="Rhee S.Y."/>
            <person name="Sohng J.K."/>
        </authorList>
    </citation>
    <scope>NUCLEOTIDE SEQUENCE</scope>
    <source>
        <tissue evidence="7">Leaf</tissue>
    </source>
</reference>
<dbReference type="InterPro" id="IPR000909">
    <property type="entry name" value="PLipase_C_PInositol-sp_X_dom"/>
</dbReference>
<dbReference type="GO" id="GO:0005886">
    <property type="term" value="C:plasma membrane"/>
    <property type="evidence" value="ECO:0007669"/>
    <property type="project" value="UniProtKB-SubCell"/>
</dbReference>
<sequence>MSMRGGQYSSDHQKKASLKQSFKVCFCFRRIFRVKMVEAPEEVKHVFNKYSNNGTMSLDDLHKFLVEFQGEKDARKEDAQEIFNSLRHLNIFQRRGLHIEAFFRYLLSDQNDPIISRPGLVHHDMTAPLAHYFLYTGHNSYLTGNQFNSDSSTLPIIEALKKGVRVIELDLWPNSRGNDAEMVKDIFGEMLYIPDSQQLEFPSPQSLKRKVMISTKPPEYPDAKELATYDDGEEEYDENAIMGYRNLIGIHAGKPKGDKENWFAHQSTSQVKRLSLSEQELEDVAKTHATDIVRFTQRNLLRIYPKGTRLDSSNYDPMVGWMHGAQMVAFNMQVGICGVPADTTWMKRTKAIEDEWNPVWNEEFRFALRVPELALLRIEALEYDTSGKHDFGGQTCLPVWELKTGIRAVPLYSRKGHQYPSISSSPQTYAIPLSS</sequence>
<feature type="domain" description="C2" evidence="5">
    <location>
        <begin position="270"/>
        <end position="413"/>
    </location>
</feature>
<feature type="domain" description="PI-PLC Y-box" evidence="6">
    <location>
        <begin position="275"/>
        <end position="333"/>
    </location>
</feature>
<dbReference type="SUPFAM" id="SSF51695">
    <property type="entry name" value="PLC-like phosphodiesterases"/>
    <property type="match status" value="1"/>
</dbReference>
<dbReference type="PANTHER" id="PTHR10336">
    <property type="entry name" value="PHOSPHOINOSITIDE-SPECIFIC PHOSPHOLIPASE C FAMILY PROTEIN"/>
    <property type="match status" value="1"/>
</dbReference>
<dbReference type="Pfam" id="PF09279">
    <property type="entry name" value="EF-hand_like"/>
    <property type="match status" value="1"/>
</dbReference>
<evidence type="ECO:0000256" key="4">
    <source>
        <dbReference type="RuleBase" id="RU361133"/>
    </source>
</evidence>
<dbReference type="Gene3D" id="2.60.40.150">
    <property type="entry name" value="C2 domain"/>
    <property type="match status" value="1"/>
</dbReference>
<evidence type="ECO:0000259" key="6">
    <source>
        <dbReference type="PROSITE" id="PS50008"/>
    </source>
</evidence>
<keyword evidence="8" id="KW-1185">Reference proteome</keyword>
<evidence type="ECO:0000256" key="2">
    <source>
        <dbReference type="ARBA" id="ARBA00004202"/>
    </source>
</evidence>